<dbReference type="NCBIfam" id="NF033547">
    <property type="entry name" value="transpos_IS1595"/>
    <property type="match status" value="1"/>
</dbReference>
<dbReference type="OrthoDB" id="271821at2"/>
<proteinExistence type="predicted"/>
<name>A0A1G8SI96_9RHOB</name>
<protein>
    <submittedName>
        <fullName evidence="2">Transposase zinc-ribbon domain-containing protein</fullName>
    </submittedName>
</protein>
<dbReference type="Pfam" id="PF12760">
    <property type="entry name" value="Zn_ribbon_IS1595"/>
    <property type="match status" value="1"/>
</dbReference>
<dbReference type="EMBL" id="FNEJ01000024">
    <property type="protein sequence ID" value="SDJ28921.1"/>
    <property type="molecule type" value="Genomic_DNA"/>
</dbReference>
<keyword evidence="3" id="KW-1185">Reference proteome</keyword>
<dbReference type="Proteomes" id="UP000199093">
    <property type="component" value="Unassembled WGS sequence"/>
</dbReference>
<gene>
    <name evidence="2" type="ORF">SAMN04487993_102485</name>
</gene>
<dbReference type="Pfam" id="PF12762">
    <property type="entry name" value="DDE_Tnp_IS1595"/>
    <property type="match status" value="1"/>
</dbReference>
<evidence type="ECO:0000313" key="3">
    <source>
        <dbReference type="Proteomes" id="UP000199093"/>
    </source>
</evidence>
<dbReference type="AlphaFoldDB" id="A0A1G8SI96"/>
<dbReference type="SMART" id="SM01126">
    <property type="entry name" value="DDE_Tnp_IS1595"/>
    <property type="match status" value="1"/>
</dbReference>
<dbReference type="InterPro" id="IPR024442">
    <property type="entry name" value="Transposase_Zn_ribbon"/>
</dbReference>
<accession>A0A1G8SI96</accession>
<organism evidence="2 3">
    <name type="scientific">Salipiger marinus</name>
    <dbReference type="NCBI Taxonomy" id="555512"/>
    <lineage>
        <taxon>Bacteria</taxon>
        <taxon>Pseudomonadati</taxon>
        <taxon>Pseudomonadota</taxon>
        <taxon>Alphaproteobacteria</taxon>
        <taxon>Rhodobacterales</taxon>
        <taxon>Roseobacteraceae</taxon>
        <taxon>Salipiger</taxon>
    </lineage>
</organism>
<dbReference type="STRING" id="555512.SAMN04487993_102485"/>
<evidence type="ECO:0000259" key="1">
    <source>
        <dbReference type="SMART" id="SM01126"/>
    </source>
</evidence>
<feature type="domain" description="ISXO2-like transposase" evidence="1">
    <location>
        <begin position="134"/>
        <end position="282"/>
    </location>
</feature>
<dbReference type="InterPro" id="IPR024445">
    <property type="entry name" value="Tnp_ISXO2-like"/>
</dbReference>
<evidence type="ECO:0000313" key="2">
    <source>
        <dbReference type="EMBL" id="SDJ28921.1"/>
    </source>
</evidence>
<reference evidence="2 3" key="1">
    <citation type="submission" date="2016-10" db="EMBL/GenBank/DDBJ databases">
        <authorList>
            <person name="de Groot N.N."/>
        </authorList>
    </citation>
    <scope>NUCLEOTIDE SEQUENCE [LARGE SCALE GENOMIC DNA]</scope>
    <source>
        <strain evidence="2 3">DSM 26424</strain>
    </source>
</reference>
<dbReference type="RefSeq" id="WP_089850888.1">
    <property type="nucleotide sequence ID" value="NZ_FNEJ01000024.1"/>
</dbReference>
<sequence>MISELDSIPDIWRRMPSEMHARRFFEGIIWAGGRQCPHCKSGNSGALRGKSCRPGLYQCRDCRLQFTVTTHTPMHGTKLDLRLWICAMFLVLTSSKGISSVVMARFLGVNQKTAWKMGHAIREMMDDRNQGLLPLDDIVEVDEAYIGGAPKSLSGAYNPPGKGCGKPMVFVAASRDGQARAKVASDDQRATLEPVLSGWIASDDITLMTDGSTSYLGIGATMEEHHRVIHSQHEYANPETGAHVNTAEAVIAQVQRALVGVYHNLGRKHLQRYLDEIVWRWNHREPVREVFKQWTTKSGALRKKTTVIWRPIPVVDQVRVLLQGAVGKQIRRSKEYGLCWP</sequence>